<evidence type="ECO:0000313" key="1">
    <source>
        <dbReference type="EMBL" id="JAD92020.1"/>
    </source>
</evidence>
<name>A0A0A9E275_ARUDO</name>
<accession>A0A0A9E275</accession>
<proteinExistence type="predicted"/>
<dbReference type="AlphaFoldDB" id="A0A0A9E275"/>
<protein>
    <submittedName>
        <fullName evidence="1">Uncharacterized protein</fullName>
    </submittedName>
</protein>
<reference evidence="1" key="1">
    <citation type="submission" date="2014-09" db="EMBL/GenBank/DDBJ databases">
        <authorList>
            <person name="Magalhaes I.L.F."/>
            <person name="Oliveira U."/>
            <person name="Santos F.R."/>
            <person name="Vidigal T.H.D.A."/>
            <person name="Brescovit A.D."/>
            <person name="Santos A.J."/>
        </authorList>
    </citation>
    <scope>NUCLEOTIDE SEQUENCE</scope>
    <source>
        <tissue evidence="1">Shoot tissue taken approximately 20 cm above the soil surface</tissue>
    </source>
</reference>
<dbReference type="EMBL" id="GBRH01205875">
    <property type="protein sequence ID" value="JAD92020.1"/>
    <property type="molecule type" value="Transcribed_RNA"/>
</dbReference>
<organism evidence="1">
    <name type="scientific">Arundo donax</name>
    <name type="common">Giant reed</name>
    <name type="synonym">Donax arundinaceus</name>
    <dbReference type="NCBI Taxonomy" id="35708"/>
    <lineage>
        <taxon>Eukaryota</taxon>
        <taxon>Viridiplantae</taxon>
        <taxon>Streptophyta</taxon>
        <taxon>Embryophyta</taxon>
        <taxon>Tracheophyta</taxon>
        <taxon>Spermatophyta</taxon>
        <taxon>Magnoliopsida</taxon>
        <taxon>Liliopsida</taxon>
        <taxon>Poales</taxon>
        <taxon>Poaceae</taxon>
        <taxon>PACMAD clade</taxon>
        <taxon>Arundinoideae</taxon>
        <taxon>Arundineae</taxon>
        <taxon>Arundo</taxon>
    </lineage>
</organism>
<reference evidence="1" key="2">
    <citation type="journal article" date="2015" name="Data Brief">
        <title>Shoot transcriptome of the giant reed, Arundo donax.</title>
        <authorList>
            <person name="Barrero R.A."/>
            <person name="Guerrero F.D."/>
            <person name="Moolhuijzen P."/>
            <person name="Goolsby J.A."/>
            <person name="Tidwell J."/>
            <person name="Bellgard S.E."/>
            <person name="Bellgard M.I."/>
        </authorList>
    </citation>
    <scope>NUCLEOTIDE SEQUENCE</scope>
    <source>
        <tissue evidence="1">Shoot tissue taken approximately 20 cm above the soil surface</tissue>
    </source>
</reference>
<sequence length="16" mass="1869">MRMMQHQGLLGIKGRL</sequence>